<keyword evidence="2 4" id="KW-0479">Metal-binding</keyword>
<evidence type="ECO:0000256" key="1">
    <source>
        <dbReference type="ARBA" id="ARBA00022617"/>
    </source>
</evidence>
<proteinExistence type="predicted"/>
<organism evidence="6 7">
    <name type="scientific">Planctomicrobium piriforme</name>
    <dbReference type="NCBI Taxonomy" id="1576369"/>
    <lineage>
        <taxon>Bacteria</taxon>
        <taxon>Pseudomonadati</taxon>
        <taxon>Planctomycetota</taxon>
        <taxon>Planctomycetia</taxon>
        <taxon>Planctomycetales</taxon>
        <taxon>Planctomycetaceae</taxon>
        <taxon>Planctomicrobium</taxon>
    </lineage>
</organism>
<dbReference type="InterPro" id="IPR011429">
    <property type="entry name" value="Cyt_c_Planctomycete-type"/>
</dbReference>
<dbReference type="PANTHER" id="PTHR35889:SF3">
    <property type="entry name" value="F-BOX DOMAIN-CONTAINING PROTEIN"/>
    <property type="match status" value="1"/>
</dbReference>
<protein>
    <submittedName>
        <fullName evidence="6">Planctomycete cytochrome C</fullName>
    </submittedName>
</protein>
<dbReference type="PANTHER" id="PTHR35889">
    <property type="entry name" value="CYCLOINULO-OLIGOSACCHARIDE FRUCTANOTRANSFERASE-RELATED"/>
    <property type="match status" value="1"/>
</dbReference>
<reference evidence="7" key="1">
    <citation type="submission" date="2016-10" db="EMBL/GenBank/DDBJ databases">
        <authorList>
            <person name="Varghese N."/>
            <person name="Submissions S."/>
        </authorList>
    </citation>
    <scope>NUCLEOTIDE SEQUENCE [LARGE SCALE GENOMIC DNA]</scope>
    <source>
        <strain evidence="7">DSM 26348</strain>
    </source>
</reference>
<dbReference type="Proteomes" id="UP000199518">
    <property type="component" value="Unassembled WGS sequence"/>
</dbReference>
<evidence type="ECO:0000313" key="7">
    <source>
        <dbReference type="Proteomes" id="UP000199518"/>
    </source>
</evidence>
<dbReference type="AlphaFoldDB" id="A0A1I3INA8"/>
<accession>A0A1I3INA8</accession>
<dbReference type="GO" id="GO:0046872">
    <property type="term" value="F:metal ion binding"/>
    <property type="evidence" value="ECO:0007669"/>
    <property type="project" value="UniProtKB-KW"/>
</dbReference>
<evidence type="ECO:0000313" key="6">
    <source>
        <dbReference type="EMBL" id="SFI49317.1"/>
    </source>
</evidence>
<keyword evidence="1 4" id="KW-0349">Heme</keyword>
<dbReference type="Pfam" id="PF07583">
    <property type="entry name" value="PSCyt2"/>
    <property type="match status" value="1"/>
</dbReference>
<name>A0A1I3INA8_9PLAN</name>
<dbReference type="Pfam" id="PF07587">
    <property type="entry name" value="PSD1"/>
    <property type="match status" value="1"/>
</dbReference>
<dbReference type="InterPro" id="IPR011444">
    <property type="entry name" value="DUF1549"/>
</dbReference>
<dbReference type="GO" id="GO:0009055">
    <property type="term" value="F:electron transfer activity"/>
    <property type="evidence" value="ECO:0007669"/>
    <property type="project" value="InterPro"/>
</dbReference>
<sequence>MPTTRPVSVELPSDGLRTWFAVPTAMLLLLLACTVTCQAAEPSAEDLKFFEIRIRPLLAEYCGDCHGADEAESELRLDSYAGMVSGGKSGPAVVPGNLSESLLVAAISYQDESLRMPPDRKLPEADVQLLKEWISKGAPHPEMNGPVTVLLRRGAIDIDEARKFWSFQPVARPVVPKAADSSWVKTPVDAFILEELQAKGLEPVAAADKRTLLRRATFDLTGLPPTPAEVASFLADESPHAFETVVDRLLASPQYGERWGRHWLDVVRYADSNGLDENVAHVDAWRYRDYVIAAFNADKPFDCFLREQIAGDLLLRDKLQASGRAEMTPEDYELLVATGFLTLGAKVLAEKDQAKMQMDIIDEQIDALSQAVLGLTIACARCHDHKFDPISTEDYYALAGIFKSTKTMESYATIAKWSEHVLATPAEVEQKKQRDEAIAAKQKEIKTFTETANAELLKQMGAAAGTKPPADAEQKYPEETRQRLTALRQELDALKAANPDLPTAMAVREGEAADTRIHVRGSHLTLGKQVARGTPAVLTNSGPISISNNESGRLQLANWLTSPQNPLTARVAVNRIWRWHFGKGLTPTTDNFGKLGSLPTHPQLLDWLAAGFMESGWSMKAVHKQIMLSSTYQLSTSVNEKNLAADLDNQFYWRANVRRLEAEEIRDSLLAVSGLLDATPGGSLLKTPKWGHVFNHTSKDDTAYDSTRRSVYLPVIRNNLYDGFSLFDYSNADVPVGSREMSTVAPQALFMMNSDLLLKSSAALTERLFVEAKSDEARVCRLYELALSRDPTDAETGLLLKYVEHLEQALADRADKTDARHLAWQAVVQGVLASNEFIYLN</sequence>
<dbReference type="RefSeq" id="WP_217647089.1">
    <property type="nucleotide sequence ID" value="NZ_FOQD01000009.1"/>
</dbReference>
<feature type="domain" description="Cytochrome c" evidence="5">
    <location>
        <begin position="41"/>
        <end position="253"/>
    </location>
</feature>
<dbReference type="EMBL" id="FOQD01000009">
    <property type="protein sequence ID" value="SFI49317.1"/>
    <property type="molecule type" value="Genomic_DNA"/>
</dbReference>
<dbReference type="PROSITE" id="PS51257">
    <property type="entry name" value="PROKAR_LIPOPROTEIN"/>
    <property type="match status" value="1"/>
</dbReference>
<evidence type="ECO:0000256" key="2">
    <source>
        <dbReference type="ARBA" id="ARBA00022723"/>
    </source>
</evidence>
<dbReference type="InterPro" id="IPR009056">
    <property type="entry name" value="Cyt_c-like_dom"/>
</dbReference>
<dbReference type="SUPFAM" id="SSF46626">
    <property type="entry name" value="Cytochrome c"/>
    <property type="match status" value="1"/>
</dbReference>
<dbReference type="STRING" id="1576369.SAMN05421753_109190"/>
<evidence type="ECO:0000256" key="4">
    <source>
        <dbReference type="PROSITE-ProRule" id="PRU00433"/>
    </source>
</evidence>
<evidence type="ECO:0000259" key="5">
    <source>
        <dbReference type="PROSITE" id="PS51007"/>
    </source>
</evidence>
<evidence type="ECO:0000256" key="3">
    <source>
        <dbReference type="ARBA" id="ARBA00023004"/>
    </source>
</evidence>
<dbReference type="Pfam" id="PF07635">
    <property type="entry name" value="PSCyt1"/>
    <property type="match status" value="1"/>
</dbReference>
<gene>
    <name evidence="6" type="ORF">SAMN05421753_109190</name>
</gene>
<keyword evidence="3 4" id="KW-0408">Iron</keyword>
<dbReference type="InterPro" id="IPR022655">
    <property type="entry name" value="DUF1553"/>
</dbReference>
<dbReference type="PROSITE" id="PS51007">
    <property type="entry name" value="CYTC"/>
    <property type="match status" value="1"/>
</dbReference>
<dbReference type="GO" id="GO:0020037">
    <property type="term" value="F:heme binding"/>
    <property type="evidence" value="ECO:0007669"/>
    <property type="project" value="InterPro"/>
</dbReference>
<dbReference type="InterPro" id="IPR036909">
    <property type="entry name" value="Cyt_c-like_dom_sf"/>
</dbReference>
<keyword evidence="7" id="KW-1185">Reference proteome</keyword>